<name>A0AA94JS60_9BACT</name>
<proteinExistence type="predicted"/>
<evidence type="ECO:0000256" key="5">
    <source>
        <dbReference type="ARBA" id="ARBA00023136"/>
    </source>
</evidence>
<gene>
    <name evidence="7" type="ORF">CP962_10030</name>
</gene>
<evidence type="ECO:0000256" key="2">
    <source>
        <dbReference type="ARBA" id="ARBA00022475"/>
    </source>
</evidence>
<dbReference type="GO" id="GO:0009247">
    <property type="term" value="P:glycolipid biosynthetic process"/>
    <property type="evidence" value="ECO:0007669"/>
    <property type="project" value="UniProtKB-ARBA"/>
</dbReference>
<evidence type="ECO:0008006" key="9">
    <source>
        <dbReference type="Google" id="ProtNLM"/>
    </source>
</evidence>
<dbReference type="EMBL" id="NXIG01000010">
    <property type="protein sequence ID" value="RXI29699.1"/>
    <property type="molecule type" value="Genomic_DNA"/>
</dbReference>
<keyword evidence="6" id="KW-0012">Acyltransferase</keyword>
<comment type="caution">
    <text evidence="7">The sequence shown here is derived from an EMBL/GenBank/DDBJ whole genome shotgun (WGS) entry which is preliminary data.</text>
</comment>
<dbReference type="PANTHER" id="PTHR30606:SF9">
    <property type="entry name" value="LIPID A BIOSYNTHESIS LAUROYLTRANSFERASE"/>
    <property type="match status" value="1"/>
</dbReference>
<evidence type="ECO:0000256" key="4">
    <source>
        <dbReference type="ARBA" id="ARBA00022679"/>
    </source>
</evidence>
<keyword evidence="5" id="KW-0472">Membrane</keyword>
<accession>A0AA94JS60</accession>
<dbReference type="PANTHER" id="PTHR30606">
    <property type="entry name" value="LIPID A BIOSYNTHESIS LAUROYL ACYLTRANSFERASE"/>
    <property type="match status" value="1"/>
</dbReference>
<evidence type="ECO:0000313" key="8">
    <source>
        <dbReference type="Proteomes" id="UP000290588"/>
    </source>
</evidence>
<keyword evidence="2" id="KW-1003">Cell membrane</keyword>
<protein>
    <recommendedName>
        <fullName evidence="9">Lipid A biosynthesis lauroyl acyltransferase</fullName>
    </recommendedName>
</protein>
<reference evidence="7 8" key="1">
    <citation type="submission" date="2017-09" db="EMBL/GenBank/DDBJ databases">
        <title>Genomics of the genus Arcobacter.</title>
        <authorList>
            <person name="Perez-Cataluna A."/>
            <person name="Figueras M.J."/>
            <person name="Salas-Masso N."/>
        </authorList>
    </citation>
    <scope>NUCLEOTIDE SEQUENCE [LARGE SCALE GENOMIC DNA]</scope>
    <source>
        <strain evidence="7 8">CECT 7837</strain>
    </source>
</reference>
<dbReference type="Proteomes" id="UP000290588">
    <property type="component" value="Unassembled WGS sequence"/>
</dbReference>
<keyword evidence="3" id="KW-0997">Cell inner membrane</keyword>
<dbReference type="CDD" id="cd07984">
    <property type="entry name" value="LPLAT_LABLAT-like"/>
    <property type="match status" value="1"/>
</dbReference>
<evidence type="ECO:0000256" key="6">
    <source>
        <dbReference type="ARBA" id="ARBA00023315"/>
    </source>
</evidence>
<organism evidence="7 8">
    <name type="scientific">Arcobacter ellisii</name>
    <dbReference type="NCBI Taxonomy" id="913109"/>
    <lineage>
        <taxon>Bacteria</taxon>
        <taxon>Pseudomonadati</taxon>
        <taxon>Campylobacterota</taxon>
        <taxon>Epsilonproteobacteria</taxon>
        <taxon>Campylobacterales</taxon>
        <taxon>Arcobacteraceae</taxon>
        <taxon>Arcobacter</taxon>
    </lineage>
</organism>
<dbReference type="InterPro" id="IPR004960">
    <property type="entry name" value="LipA_acyltrans"/>
</dbReference>
<sequence length="303" mass="35494">MMKKVVYRLFLVVVFILRKLPKSIRRAFFRFIATCGYLFAKNTNKIIETNLIFVFNNSLSNDEIKSIQKYSYFNMILWVQSLIENLDVSDEELKKTVKIENEEILLNLKKENKPIILISAHFGNMEMLSCYINKFVIPLHQVARESNFSEIDEFIVKAREASGSKIVFRDGALKKLVKAMMKKEAISLIIDQNINARDGEEVEFLGKKAYQSASSASLARKFDAYIVPLAIFNQENYTYKIKIYEPIIPVKTDDEKNDIKIISQLEANAISAIIKEDKKQWFWPHKRFKSHYREIYEKNFNNK</sequence>
<dbReference type="Pfam" id="PF03279">
    <property type="entry name" value="Lip_A_acyltrans"/>
    <property type="match status" value="1"/>
</dbReference>
<evidence type="ECO:0000256" key="3">
    <source>
        <dbReference type="ARBA" id="ARBA00022519"/>
    </source>
</evidence>
<dbReference type="AlphaFoldDB" id="A0AA94JS60"/>
<comment type="subcellular location">
    <subcellularLocation>
        <location evidence="1">Cell inner membrane</location>
    </subcellularLocation>
</comment>
<keyword evidence="4" id="KW-0808">Transferase</keyword>
<evidence type="ECO:0000313" key="7">
    <source>
        <dbReference type="EMBL" id="RXI29699.1"/>
    </source>
</evidence>
<evidence type="ECO:0000256" key="1">
    <source>
        <dbReference type="ARBA" id="ARBA00004533"/>
    </source>
</evidence>
<dbReference type="GO" id="GO:0016746">
    <property type="term" value="F:acyltransferase activity"/>
    <property type="evidence" value="ECO:0007669"/>
    <property type="project" value="UniProtKB-KW"/>
</dbReference>
<dbReference type="RefSeq" id="WP_118918001.1">
    <property type="nucleotide sequence ID" value="NZ_NXIG01000010.1"/>
</dbReference>
<dbReference type="GO" id="GO:0005886">
    <property type="term" value="C:plasma membrane"/>
    <property type="evidence" value="ECO:0007669"/>
    <property type="project" value="UniProtKB-SubCell"/>
</dbReference>